<proteinExistence type="predicted"/>
<dbReference type="EMBL" id="JAUKVY010000009">
    <property type="protein sequence ID" value="MDO1533429.1"/>
    <property type="molecule type" value="Genomic_DNA"/>
</dbReference>
<protein>
    <submittedName>
        <fullName evidence="1">PilW family protein</fullName>
    </submittedName>
</protein>
<evidence type="ECO:0000313" key="2">
    <source>
        <dbReference type="Proteomes" id="UP001169027"/>
    </source>
</evidence>
<gene>
    <name evidence="1" type="ORF">Q2T77_14120</name>
</gene>
<accession>A0ABT8S3D2</accession>
<organism evidence="1 2">
    <name type="scientific">Variovorax ginsengisoli</name>
    <dbReference type="NCBI Taxonomy" id="363844"/>
    <lineage>
        <taxon>Bacteria</taxon>
        <taxon>Pseudomonadati</taxon>
        <taxon>Pseudomonadota</taxon>
        <taxon>Betaproteobacteria</taxon>
        <taxon>Burkholderiales</taxon>
        <taxon>Comamonadaceae</taxon>
        <taxon>Variovorax</taxon>
    </lineage>
</organism>
<sequence length="384" mass="39921">MIELMVAVVIGLVVTLAVTSAVIFGEAQKRTTTSTNDMGQSGAYGAYLLDRATRSAGSGFTQSWDLGIFGCKLNASRANTAILPRPTAFPVPFQGFLGGAAGSANLRVSPVLIGAGQGIDGSSDVIAVMGGNGAAGAVPRAIRSINTDIDTLRLDNTIGLANGDMALVSQAGSNDCFLEQVNGANSVLATVNNDVLLLGGTYFKAGNSALGTMADSGAAYFTPLGNIAANDLQFQLFAVGANRTLFSYDLLKSNGSDDPQAIVEGVVQMNALYGMVNPTTGAFTGWVAPSKTPGDPYYIDTVMTTPLTARSIAAVRIALVMRSSQQEKADPGGQKVAPAGFTLFGDLAESLHKSVVISDENQNYRHRVVEFTIPLRNILLLPTT</sequence>
<evidence type="ECO:0000313" key="1">
    <source>
        <dbReference type="EMBL" id="MDO1533429.1"/>
    </source>
</evidence>
<comment type="caution">
    <text evidence="1">The sequence shown here is derived from an EMBL/GenBank/DDBJ whole genome shotgun (WGS) entry which is preliminary data.</text>
</comment>
<dbReference type="Proteomes" id="UP001169027">
    <property type="component" value="Unassembled WGS sequence"/>
</dbReference>
<dbReference type="Pfam" id="PF16074">
    <property type="entry name" value="PilW"/>
    <property type="match status" value="1"/>
</dbReference>
<keyword evidence="2" id="KW-1185">Reference proteome</keyword>
<dbReference type="InterPro" id="IPR032092">
    <property type="entry name" value="PilW"/>
</dbReference>
<name>A0ABT8S3D2_9BURK</name>
<reference evidence="1" key="1">
    <citation type="submission" date="2023-06" db="EMBL/GenBank/DDBJ databases">
        <authorList>
            <person name="Jiang Y."/>
            <person name="Liu Q."/>
        </authorList>
    </citation>
    <scope>NUCLEOTIDE SEQUENCE</scope>
    <source>
        <strain evidence="1">CGMCC 1.12090</strain>
    </source>
</reference>